<proteinExistence type="inferred from homology"/>
<dbReference type="AlphaFoldDB" id="A0A8J6CBX0"/>
<dbReference type="InterPro" id="IPR005583">
    <property type="entry name" value="YaaA"/>
</dbReference>
<feature type="region of interest" description="Disordered" evidence="1">
    <location>
        <begin position="265"/>
        <end position="328"/>
    </location>
</feature>
<feature type="compositionally biased region" description="Low complexity" evidence="1">
    <location>
        <begin position="265"/>
        <end position="290"/>
    </location>
</feature>
<accession>A0A8J6CBX0</accession>
<dbReference type="GO" id="GO:0005829">
    <property type="term" value="C:cytosol"/>
    <property type="evidence" value="ECO:0007669"/>
    <property type="project" value="TreeGrafter"/>
</dbReference>
<dbReference type="GO" id="GO:0033194">
    <property type="term" value="P:response to hydroperoxide"/>
    <property type="evidence" value="ECO:0007669"/>
    <property type="project" value="TreeGrafter"/>
</dbReference>
<keyword evidence="3" id="KW-1185">Reference proteome</keyword>
<evidence type="ECO:0000313" key="3">
    <source>
        <dbReference type="Proteomes" id="UP000751190"/>
    </source>
</evidence>
<dbReference type="OMA" id="CEGEWAY"/>
<dbReference type="HAMAP" id="MF_00652">
    <property type="entry name" value="UPF0246"/>
    <property type="match status" value="1"/>
</dbReference>
<reference evidence="2" key="1">
    <citation type="submission" date="2021-05" db="EMBL/GenBank/DDBJ databases">
        <title>The genome of the haptophyte Pavlova lutheri (Diacronema luteri, Pavlovales) - a model for lipid biosynthesis in eukaryotic algae.</title>
        <authorList>
            <person name="Hulatt C.J."/>
            <person name="Posewitz M.C."/>
        </authorList>
    </citation>
    <scope>NUCLEOTIDE SEQUENCE</scope>
    <source>
        <strain evidence="2">NIVA-4/92</strain>
    </source>
</reference>
<dbReference type="EMBL" id="JAGTXO010000010">
    <property type="protein sequence ID" value="KAG8465501.1"/>
    <property type="molecule type" value="Genomic_DNA"/>
</dbReference>
<dbReference type="OrthoDB" id="10267106at2759"/>
<dbReference type="PANTHER" id="PTHR30283:SF4">
    <property type="entry name" value="PEROXIDE STRESS RESISTANCE PROTEIN YAAA"/>
    <property type="match status" value="1"/>
</dbReference>
<protein>
    <submittedName>
        <fullName evidence="2">Uncharacterized protein</fullName>
    </submittedName>
</protein>
<dbReference type="Proteomes" id="UP000751190">
    <property type="component" value="Unassembled WGS sequence"/>
</dbReference>
<gene>
    <name evidence="2" type="ORF">KFE25_002808</name>
</gene>
<dbReference type="PANTHER" id="PTHR30283">
    <property type="entry name" value="PEROXIDE STRESS RESPONSE PROTEIN YAAA"/>
    <property type="match status" value="1"/>
</dbReference>
<sequence length="328" mass="34630">MPLAVLSPAKTINEGLVSPPYPLSEPAAALADDRAELLDVVRALSKAQLKALMGVSDALADLNARRFADFDAQPAMNAAVAFDGPAHKALSFATLSADAQAYAQAHIVTLSGLYGLLRPRDAIRPYRLEMGTKLRSARGEALYAFWGGRLGAELCRWLDALPPAQRFIVNVASQEYWAAVDKHLQAGVVVYHIQFPGAAVFAKQARGLFCRFMAETRVFEPAQLAAFAEWSSASGMGFAFRLSASADGPDGRWLRFERVAAARGGAPSAGRAAPPAAHARARAPKVCAAGRAGGTSPTVAHAASGGKRKADAGVTDEPPARRRSARQA</sequence>
<comment type="caution">
    <text evidence="2">The sequence shown here is derived from an EMBL/GenBank/DDBJ whole genome shotgun (WGS) entry which is preliminary data.</text>
</comment>
<evidence type="ECO:0000256" key="1">
    <source>
        <dbReference type="SAM" id="MobiDB-lite"/>
    </source>
</evidence>
<evidence type="ECO:0000313" key="2">
    <source>
        <dbReference type="EMBL" id="KAG8465501.1"/>
    </source>
</evidence>
<dbReference type="Pfam" id="PF03883">
    <property type="entry name" value="H2O2_YaaD"/>
    <property type="match status" value="1"/>
</dbReference>
<name>A0A8J6CBX0_DIALT</name>
<organism evidence="2 3">
    <name type="scientific">Diacronema lutheri</name>
    <name type="common">Unicellular marine alga</name>
    <name type="synonym">Monochrysis lutheri</name>
    <dbReference type="NCBI Taxonomy" id="2081491"/>
    <lineage>
        <taxon>Eukaryota</taxon>
        <taxon>Haptista</taxon>
        <taxon>Haptophyta</taxon>
        <taxon>Pavlovophyceae</taxon>
        <taxon>Pavlovales</taxon>
        <taxon>Pavlovaceae</taxon>
        <taxon>Diacronema</taxon>
    </lineage>
</organism>